<keyword evidence="2" id="KW-1185">Reference proteome</keyword>
<gene>
    <name evidence="1" type="ORF">DUT91_04325</name>
</gene>
<proteinExistence type="predicted"/>
<evidence type="ECO:0000313" key="2">
    <source>
        <dbReference type="Proteomes" id="UP000253420"/>
    </source>
</evidence>
<dbReference type="Proteomes" id="UP000253420">
    <property type="component" value="Unassembled WGS sequence"/>
</dbReference>
<evidence type="ECO:0000313" key="1">
    <source>
        <dbReference type="EMBL" id="RCS24710.1"/>
    </source>
</evidence>
<dbReference type="EMBL" id="QOZG01000002">
    <property type="protein sequence ID" value="RCS24710.1"/>
    <property type="molecule type" value="Genomic_DNA"/>
</dbReference>
<protein>
    <submittedName>
        <fullName evidence="1">Uncharacterized protein</fullName>
    </submittedName>
</protein>
<sequence length="63" mass="7221">MNEVVTGSTRKPRPVPSHILQRIQAEMPKPSNDRTRISDILRLAKGGYSRCRRKLHLPQNSQT</sequence>
<name>A0A368K9F0_9HYPH</name>
<reference evidence="1 2" key="1">
    <citation type="submission" date="2018-07" db="EMBL/GenBank/DDBJ databases">
        <title>The draft genome of Phyllobacterium salinisoli.</title>
        <authorList>
            <person name="Liu L."/>
            <person name="Li L."/>
            <person name="Zhang X."/>
            <person name="Liang L."/>
        </authorList>
    </citation>
    <scope>NUCLEOTIDE SEQUENCE [LARGE SCALE GENOMIC DNA]</scope>
    <source>
        <strain evidence="1 2">LLAN61</strain>
    </source>
</reference>
<dbReference type="AlphaFoldDB" id="A0A368K9F0"/>
<accession>A0A368K9F0</accession>
<organism evidence="1 2">
    <name type="scientific">Phyllobacterium salinisoli</name>
    <dbReference type="NCBI Taxonomy" id="1899321"/>
    <lineage>
        <taxon>Bacteria</taxon>
        <taxon>Pseudomonadati</taxon>
        <taxon>Pseudomonadota</taxon>
        <taxon>Alphaproteobacteria</taxon>
        <taxon>Hyphomicrobiales</taxon>
        <taxon>Phyllobacteriaceae</taxon>
        <taxon>Phyllobacterium</taxon>
    </lineage>
</organism>
<comment type="caution">
    <text evidence="1">The sequence shown here is derived from an EMBL/GenBank/DDBJ whole genome shotgun (WGS) entry which is preliminary data.</text>
</comment>